<dbReference type="OrthoDB" id="9786503at2"/>
<gene>
    <name evidence="5" type="ORF">FHX44_115142</name>
</gene>
<feature type="domain" description="FAD/NAD(P)-binding" evidence="4">
    <location>
        <begin position="170"/>
        <end position="273"/>
    </location>
</feature>
<dbReference type="PRINTS" id="PR00368">
    <property type="entry name" value="FADPNR"/>
</dbReference>
<keyword evidence="1" id="KW-0285">Flavoprotein</keyword>
<reference evidence="5 6" key="1">
    <citation type="submission" date="2019-06" db="EMBL/GenBank/DDBJ databases">
        <title>Sequencing the genomes of 1000 actinobacteria strains.</title>
        <authorList>
            <person name="Klenk H.-P."/>
        </authorList>
    </citation>
    <scope>NUCLEOTIDE SEQUENCE [LARGE SCALE GENOMIC DNA]</scope>
    <source>
        <strain evidence="5 6">DSM 45671</strain>
    </source>
</reference>
<organism evidence="5 6">
    <name type="scientific">Pseudonocardia hierapolitana</name>
    <dbReference type="NCBI Taxonomy" id="1128676"/>
    <lineage>
        <taxon>Bacteria</taxon>
        <taxon>Bacillati</taxon>
        <taxon>Actinomycetota</taxon>
        <taxon>Actinomycetes</taxon>
        <taxon>Pseudonocardiales</taxon>
        <taxon>Pseudonocardiaceae</taxon>
        <taxon>Pseudonocardia</taxon>
    </lineage>
</organism>
<dbReference type="SUPFAM" id="SSF51905">
    <property type="entry name" value="FAD/NAD(P)-binding domain"/>
    <property type="match status" value="1"/>
</dbReference>
<evidence type="ECO:0000313" key="6">
    <source>
        <dbReference type="Proteomes" id="UP000321261"/>
    </source>
</evidence>
<comment type="catalytic activity">
    <reaction evidence="3">
        <text>[thioredoxin]-dithiol + NADP(+) = [thioredoxin]-disulfide + NADPH + H(+)</text>
        <dbReference type="Rhea" id="RHEA:20345"/>
        <dbReference type="Rhea" id="RHEA-COMP:10698"/>
        <dbReference type="Rhea" id="RHEA-COMP:10700"/>
        <dbReference type="ChEBI" id="CHEBI:15378"/>
        <dbReference type="ChEBI" id="CHEBI:29950"/>
        <dbReference type="ChEBI" id="CHEBI:50058"/>
        <dbReference type="ChEBI" id="CHEBI:57783"/>
        <dbReference type="ChEBI" id="CHEBI:58349"/>
        <dbReference type="EC" id="1.8.1.9"/>
    </reaction>
</comment>
<sequence length="312" mass="32704">MDEQFDVVVVGGGAAGLNAALVLARARRRVAVVDAGDPRNAPAAHMHGFLSRDGMPPAQLLEVGRAEVAAYGGELVADRVARIDEGFTVHLAGGRALRARRVLVATGLRDELPDIPGLWERWARDVLHCPFCHGYEVRDRPLGVLGTLHLGLLLPQWSGDVVFFPHRTALSADEREQLVARGVHIADGEVTGLVVDGDALRGVELAGERVVPRAALFVGPRFVPRDELLAGLGCATDADGRVRTDPTGRTSVPGVWAAGNVVDPRAQVVTAAGMGSAAAIALNADLVQEEVQRAVATHRGETEAAGAAGPAT</sequence>
<dbReference type="PRINTS" id="PR00469">
    <property type="entry name" value="PNDRDTASEII"/>
</dbReference>
<evidence type="ECO:0000256" key="2">
    <source>
        <dbReference type="ARBA" id="ARBA00023002"/>
    </source>
</evidence>
<keyword evidence="6" id="KW-1185">Reference proteome</keyword>
<feature type="domain" description="FAD/NAD(P)-binding" evidence="4">
    <location>
        <begin position="5"/>
        <end position="126"/>
    </location>
</feature>
<name>A0A561SWH7_9PSEU</name>
<accession>A0A561SWH7</accession>
<evidence type="ECO:0000256" key="1">
    <source>
        <dbReference type="ARBA" id="ARBA00022630"/>
    </source>
</evidence>
<dbReference type="Proteomes" id="UP000321261">
    <property type="component" value="Unassembled WGS sequence"/>
</dbReference>
<evidence type="ECO:0000259" key="4">
    <source>
        <dbReference type="Pfam" id="PF07992"/>
    </source>
</evidence>
<dbReference type="AlphaFoldDB" id="A0A561SWH7"/>
<dbReference type="InterPro" id="IPR036188">
    <property type="entry name" value="FAD/NAD-bd_sf"/>
</dbReference>
<dbReference type="InterPro" id="IPR023753">
    <property type="entry name" value="FAD/NAD-binding_dom"/>
</dbReference>
<dbReference type="PANTHER" id="PTHR48105">
    <property type="entry name" value="THIOREDOXIN REDUCTASE 1-RELATED-RELATED"/>
    <property type="match status" value="1"/>
</dbReference>
<dbReference type="Pfam" id="PF07992">
    <property type="entry name" value="Pyr_redox_2"/>
    <property type="match status" value="2"/>
</dbReference>
<dbReference type="RefSeq" id="WP_147258095.1">
    <property type="nucleotide sequence ID" value="NZ_VIWU01000001.1"/>
</dbReference>
<protein>
    <submittedName>
        <fullName evidence="5">Thioredoxin reductase</fullName>
    </submittedName>
</protein>
<dbReference type="EMBL" id="VIWU01000001">
    <property type="protein sequence ID" value="TWF79214.1"/>
    <property type="molecule type" value="Genomic_DNA"/>
</dbReference>
<keyword evidence="2" id="KW-0560">Oxidoreductase</keyword>
<proteinExistence type="predicted"/>
<evidence type="ECO:0000313" key="5">
    <source>
        <dbReference type="EMBL" id="TWF79214.1"/>
    </source>
</evidence>
<comment type="caution">
    <text evidence="5">The sequence shown here is derived from an EMBL/GenBank/DDBJ whole genome shotgun (WGS) entry which is preliminary data.</text>
</comment>
<dbReference type="GO" id="GO:0004791">
    <property type="term" value="F:thioredoxin-disulfide reductase (NADPH) activity"/>
    <property type="evidence" value="ECO:0007669"/>
    <property type="project" value="UniProtKB-EC"/>
</dbReference>
<dbReference type="InterPro" id="IPR050097">
    <property type="entry name" value="Ferredoxin-NADP_redctase_2"/>
</dbReference>
<evidence type="ECO:0000256" key="3">
    <source>
        <dbReference type="ARBA" id="ARBA00048132"/>
    </source>
</evidence>
<dbReference type="Gene3D" id="3.50.50.60">
    <property type="entry name" value="FAD/NAD(P)-binding domain"/>
    <property type="match status" value="2"/>
</dbReference>